<organism evidence="2 3">
    <name type="scientific">Flavobacterium cheonanense</name>
    <dbReference type="NCBI Taxonomy" id="706183"/>
    <lineage>
        <taxon>Bacteria</taxon>
        <taxon>Pseudomonadati</taxon>
        <taxon>Bacteroidota</taxon>
        <taxon>Flavobacteriia</taxon>
        <taxon>Flavobacteriales</taxon>
        <taxon>Flavobacteriaceae</taxon>
        <taxon>Flavobacterium</taxon>
    </lineage>
</organism>
<protein>
    <submittedName>
        <fullName evidence="2">Uncharacterized protein</fullName>
    </submittedName>
</protein>
<sequence>MYGFLYYFLGKKNIDLKLSKFILILFYAIGIIISFALIFGIDEVELISAYLLTSIFIGLLFKLKR</sequence>
<accession>A0ABP7VY40</accession>
<feature type="transmembrane region" description="Helical" evidence="1">
    <location>
        <begin position="21"/>
        <end position="41"/>
    </location>
</feature>
<keyword evidence="1" id="KW-0472">Membrane</keyword>
<dbReference type="EMBL" id="BAABCT010000006">
    <property type="protein sequence ID" value="GAA4077102.1"/>
    <property type="molecule type" value="Genomic_DNA"/>
</dbReference>
<keyword evidence="1" id="KW-0812">Transmembrane</keyword>
<evidence type="ECO:0000313" key="2">
    <source>
        <dbReference type="EMBL" id="GAA4077102.1"/>
    </source>
</evidence>
<evidence type="ECO:0000313" key="3">
    <source>
        <dbReference type="Proteomes" id="UP001500367"/>
    </source>
</evidence>
<dbReference type="Proteomes" id="UP001500367">
    <property type="component" value="Unassembled WGS sequence"/>
</dbReference>
<keyword evidence="1" id="KW-1133">Transmembrane helix</keyword>
<keyword evidence="3" id="KW-1185">Reference proteome</keyword>
<reference evidence="3" key="1">
    <citation type="journal article" date="2019" name="Int. J. Syst. Evol. Microbiol.">
        <title>The Global Catalogue of Microorganisms (GCM) 10K type strain sequencing project: providing services to taxonomists for standard genome sequencing and annotation.</title>
        <authorList>
            <consortium name="The Broad Institute Genomics Platform"/>
            <consortium name="The Broad Institute Genome Sequencing Center for Infectious Disease"/>
            <person name="Wu L."/>
            <person name="Ma J."/>
        </authorList>
    </citation>
    <scope>NUCLEOTIDE SEQUENCE [LARGE SCALE GENOMIC DNA]</scope>
    <source>
        <strain evidence="3">JCM 17069</strain>
    </source>
</reference>
<feature type="transmembrane region" description="Helical" evidence="1">
    <location>
        <begin position="47"/>
        <end position="63"/>
    </location>
</feature>
<comment type="caution">
    <text evidence="2">The sequence shown here is derived from an EMBL/GenBank/DDBJ whole genome shotgun (WGS) entry which is preliminary data.</text>
</comment>
<evidence type="ECO:0000256" key="1">
    <source>
        <dbReference type="SAM" id="Phobius"/>
    </source>
</evidence>
<name>A0ABP7VY40_9FLAO</name>
<proteinExistence type="predicted"/>
<gene>
    <name evidence="2" type="ORF">GCM10022389_23700</name>
</gene>